<evidence type="ECO:0000256" key="3">
    <source>
        <dbReference type="ARBA" id="ARBA00022475"/>
    </source>
</evidence>
<keyword evidence="4 7" id="KW-0812">Transmembrane</keyword>
<keyword evidence="5 7" id="KW-1133">Transmembrane helix</keyword>
<keyword evidence="6 7" id="KW-0472">Membrane</keyword>
<keyword evidence="9" id="KW-1185">Reference proteome</keyword>
<reference evidence="9" key="1">
    <citation type="journal article" date="2019" name="Int. J. Syst. Evol. Microbiol.">
        <title>The Global Catalogue of Microorganisms (GCM) 10K type strain sequencing project: providing services to taxonomists for standard genome sequencing and annotation.</title>
        <authorList>
            <consortium name="The Broad Institute Genomics Platform"/>
            <consortium name="The Broad Institute Genome Sequencing Center for Infectious Disease"/>
            <person name="Wu L."/>
            <person name="Ma J."/>
        </authorList>
    </citation>
    <scope>NUCLEOTIDE SEQUENCE [LARGE SCALE GENOMIC DNA]</scope>
    <source>
        <strain evidence="9">CCUG 55131</strain>
    </source>
</reference>
<name>A0ABW5ADK9_9RHOB</name>
<dbReference type="InterPro" id="IPR003339">
    <property type="entry name" value="ABC/ECF_trnsptr_transmembrane"/>
</dbReference>
<gene>
    <name evidence="8" type="primary">cbiQ</name>
    <name evidence="8" type="ORF">ACFSM0_16680</name>
</gene>
<dbReference type="Pfam" id="PF02361">
    <property type="entry name" value="CbiQ"/>
    <property type="match status" value="1"/>
</dbReference>
<evidence type="ECO:0000256" key="4">
    <source>
        <dbReference type="ARBA" id="ARBA00022692"/>
    </source>
</evidence>
<evidence type="ECO:0000313" key="8">
    <source>
        <dbReference type="EMBL" id="MFD2175730.1"/>
    </source>
</evidence>
<dbReference type="PANTHER" id="PTHR43723:SF1">
    <property type="entry name" value="COBALT TRANSPORT PROTEIN CBIQ"/>
    <property type="match status" value="1"/>
</dbReference>
<comment type="similarity">
    <text evidence="2">Belongs to the CbiQ family.</text>
</comment>
<feature type="transmembrane region" description="Helical" evidence="7">
    <location>
        <begin position="43"/>
        <end position="62"/>
    </location>
</feature>
<dbReference type="CDD" id="cd16914">
    <property type="entry name" value="EcfT"/>
    <property type="match status" value="1"/>
</dbReference>
<dbReference type="RefSeq" id="WP_377393103.1">
    <property type="nucleotide sequence ID" value="NZ_JBHUIX010000019.1"/>
</dbReference>
<feature type="transmembrane region" description="Helical" evidence="7">
    <location>
        <begin position="100"/>
        <end position="120"/>
    </location>
</feature>
<evidence type="ECO:0000256" key="7">
    <source>
        <dbReference type="SAM" id="Phobius"/>
    </source>
</evidence>
<dbReference type="EMBL" id="JBHUIX010000019">
    <property type="protein sequence ID" value="MFD2175730.1"/>
    <property type="molecule type" value="Genomic_DNA"/>
</dbReference>
<dbReference type="NCBIfam" id="TIGR02454">
    <property type="entry name" value="ECF_T_CbiQ"/>
    <property type="match status" value="1"/>
</dbReference>
<proteinExistence type="inferred from homology"/>
<dbReference type="Proteomes" id="UP001597413">
    <property type="component" value="Unassembled WGS sequence"/>
</dbReference>
<sequence length="248" mass="26058">MSIATMDRIASQSRWRARPVAEKALIGLGFLALAIVLPPWPGAALVAAVMLAITFFGARVSLRFWLSVAALPLGFLLTGAAVLMVQIGPEGLALAPGGPAAAAALAVRALAATFCLLFLATTTPAADLLGAARRLGLPGEIVEIALLTYRFVFILAEEAAAMTVAQRARLGHATRRRWLRATGQVIAALLPRALARARRLELGLAARNWQGEMRVLSARAPARLPVLALILCGQALVVALTLWAGRGP</sequence>
<feature type="transmembrane region" description="Helical" evidence="7">
    <location>
        <begin position="20"/>
        <end position="37"/>
    </location>
</feature>
<dbReference type="PANTHER" id="PTHR43723">
    <property type="entry name" value="COBALT TRANSPORT PROTEIN CBIQ"/>
    <property type="match status" value="1"/>
</dbReference>
<evidence type="ECO:0000256" key="6">
    <source>
        <dbReference type="ARBA" id="ARBA00023136"/>
    </source>
</evidence>
<comment type="caution">
    <text evidence="8">The sequence shown here is derived from an EMBL/GenBank/DDBJ whole genome shotgun (WGS) entry which is preliminary data.</text>
</comment>
<dbReference type="InterPro" id="IPR012809">
    <property type="entry name" value="ECF_CbiQ"/>
</dbReference>
<dbReference type="InterPro" id="IPR052770">
    <property type="entry name" value="Cobalt_transport_CbiQ"/>
</dbReference>
<feature type="transmembrane region" description="Helical" evidence="7">
    <location>
        <begin position="69"/>
        <end position="88"/>
    </location>
</feature>
<feature type="transmembrane region" description="Helical" evidence="7">
    <location>
        <begin position="224"/>
        <end position="245"/>
    </location>
</feature>
<evidence type="ECO:0000256" key="1">
    <source>
        <dbReference type="ARBA" id="ARBA00004651"/>
    </source>
</evidence>
<evidence type="ECO:0000256" key="5">
    <source>
        <dbReference type="ARBA" id="ARBA00022989"/>
    </source>
</evidence>
<organism evidence="8 9">
    <name type="scientific">Rhodobacter lacus</name>
    <dbReference type="NCBI Taxonomy" id="1641972"/>
    <lineage>
        <taxon>Bacteria</taxon>
        <taxon>Pseudomonadati</taxon>
        <taxon>Pseudomonadota</taxon>
        <taxon>Alphaproteobacteria</taxon>
        <taxon>Rhodobacterales</taxon>
        <taxon>Rhodobacter group</taxon>
        <taxon>Rhodobacter</taxon>
    </lineage>
</organism>
<evidence type="ECO:0000256" key="2">
    <source>
        <dbReference type="ARBA" id="ARBA00008564"/>
    </source>
</evidence>
<protein>
    <submittedName>
        <fullName evidence="8">Cobalt ECF transporter T component CbiQ</fullName>
    </submittedName>
</protein>
<comment type="subcellular location">
    <subcellularLocation>
        <location evidence="1">Cell membrane</location>
        <topology evidence="1">Multi-pass membrane protein</topology>
    </subcellularLocation>
</comment>
<keyword evidence="3" id="KW-1003">Cell membrane</keyword>
<accession>A0ABW5ADK9</accession>
<evidence type="ECO:0000313" key="9">
    <source>
        <dbReference type="Proteomes" id="UP001597413"/>
    </source>
</evidence>